<organism evidence="1 2">
    <name type="scientific">Goodea atripinnis</name>
    <dbReference type="NCBI Taxonomy" id="208336"/>
    <lineage>
        <taxon>Eukaryota</taxon>
        <taxon>Metazoa</taxon>
        <taxon>Chordata</taxon>
        <taxon>Craniata</taxon>
        <taxon>Vertebrata</taxon>
        <taxon>Euteleostomi</taxon>
        <taxon>Actinopterygii</taxon>
        <taxon>Neopterygii</taxon>
        <taxon>Teleostei</taxon>
        <taxon>Neoteleostei</taxon>
        <taxon>Acanthomorphata</taxon>
        <taxon>Ovalentaria</taxon>
        <taxon>Atherinomorphae</taxon>
        <taxon>Cyprinodontiformes</taxon>
        <taxon>Goodeidae</taxon>
        <taxon>Goodea</taxon>
    </lineage>
</organism>
<sequence length="104" mass="11123">FVWSPIYSHIRAATACCRASLWSMGSAQVLGSNSPSGMGSLAGSLLGDDVWEQPVRCFTLVQLSCWSTLVPDACVVSTLPWGYVLQLHCHPPISGWVGITGDPM</sequence>
<feature type="non-terminal residue" evidence="1">
    <location>
        <position position="1"/>
    </location>
</feature>
<evidence type="ECO:0000313" key="2">
    <source>
        <dbReference type="Proteomes" id="UP001476798"/>
    </source>
</evidence>
<reference evidence="1 2" key="1">
    <citation type="submission" date="2021-06" db="EMBL/GenBank/DDBJ databases">
        <authorList>
            <person name="Palmer J.M."/>
        </authorList>
    </citation>
    <scope>NUCLEOTIDE SEQUENCE [LARGE SCALE GENOMIC DNA]</scope>
    <source>
        <strain evidence="1 2">GA_2019</strain>
        <tissue evidence="1">Muscle</tissue>
    </source>
</reference>
<gene>
    <name evidence="1" type="ORF">GOODEAATRI_020709</name>
</gene>
<comment type="caution">
    <text evidence="1">The sequence shown here is derived from an EMBL/GenBank/DDBJ whole genome shotgun (WGS) entry which is preliminary data.</text>
</comment>
<dbReference type="Proteomes" id="UP001476798">
    <property type="component" value="Unassembled WGS sequence"/>
</dbReference>
<accession>A0ABV0MTU8</accession>
<dbReference type="EMBL" id="JAHRIO010011949">
    <property type="protein sequence ID" value="MEQ2162535.1"/>
    <property type="molecule type" value="Genomic_DNA"/>
</dbReference>
<protein>
    <submittedName>
        <fullName evidence="1">Uncharacterized protein</fullName>
    </submittedName>
</protein>
<evidence type="ECO:0000313" key="1">
    <source>
        <dbReference type="EMBL" id="MEQ2162535.1"/>
    </source>
</evidence>
<keyword evidence="2" id="KW-1185">Reference proteome</keyword>
<name>A0ABV0MTU8_9TELE</name>
<proteinExistence type="predicted"/>